<dbReference type="AlphaFoldDB" id="A0A484NPF8"/>
<name>A0A484NPF8_9ASTE</name>
<protein>
    <submittedName>
        <fullName evidence="1">Uncharacterized protein</fullName>
    </submittedName>
</protein>
<accession>A0A484NPF8</accession>
<evidence type="ECO:0000313" key="2">
    <source>
        <dbReference type="Proteomes" id="UP000595140"/>
    </source>
</evidence>
<evidence type="ECO:0000313" key="1">
    <source>
        <dbReference type="EMBL" id="VFR02259.1"/>
    </source>
</evidence>
<gene>
    <name evidence="1" type="ORF">CCAM_LOCUS44034</name>
</gene>
<organism evidence="1 2">
    <name type="scientific">Cuscuta campestris</name>
    <dbReference type="NCBI Taxonomy" id="132261"/>
    <lineage>
        <taxon>Eukaryota</taxon>
        <taxon>Viridiplantae</taxon>
        <taxon>Streptophyta</taxon>
        <taxon>Embryophyta</taxon>
        <taxon>Tracheophyta</taxon>
        <taxon>Spermatophyta</taxon>
        <taxon>Magnoliopsida</taxon>
        <taxon>eudicotyledons</taxon>
        <taxon>Gunneridae</taxon>
        <taxon>Pentapetalae</taxon>
        <taxon>asterids</taxon>
        <taxon>lamiids</taxon>
        <taxon>Solanales</taxon>
        <taxon>Convolvulaceae</taxon>
        <taxon>Cuscuteae</taxon>
        <taxon>Cuscuta</taxon>
        <taxon>Cuscuta subgen. Grammica</taxon>
        <taxon>Cuscuta sect. Cleistogrammica</taxon>
    </lineage>
</organism>
<proteinExistence type="predicted"/>
<keyword evidence="2" id="KW-1185">Reference proteome</keyword>
<reference evidence="1 2" key="1">
    <citation type="submission" date="2018-04" db="EMBL/GenBank/DDBJ databases">
        <authorList>
            <person name="Vogel A."/>
        </authorList>
    </citation>
    <scope>NUCLEOTIDE SEQUENCE [LARGE SCALE GENOMIC DNA]</scope>
</reference>
<sequence length="144" mass="16768">MRRKGSREGYLEASKDWDTDPSLDLCTADGTSFAENTEMSERLDMDEIQRKFFERTICFYHEKGDRANMMLYVNFMRLEDAKRKLFERLEYLDKLLCLEKESGNFVEAARVAKLKAFKEVNDPMMVIVGLAISLNGAMMPLSWI</sequence>
<dbReference type="Proteomes" id="UP000595140">
    <property type="component" value="Unassembled WGS sequence"/>
</dbReference>
<dbReference type="EMBL" id="OOIL02006793">
    <property type="protein sequence ID" value="VFR02259.1"/>
    <property type="molecule type" value="Genomic_DNA"/>
</dbReference>